<name>A0ABR1J947_9AGAR</name>
<keyword evidence="4" id="KW-1185">Reference proteome</keyword>
<gene>
    <name evidence="3" type="ORF">VKT23_011473</name>
</gene>
<protein>
    <recommendedName>
        <fullName evidence="2">DUF6699 domain-containing protein</fullName>
    </recommendedName>
</protein>
<feature type="region of interest" description="Disordered" evidence="1">
    <location>
        <begin position="86"/>
        <end position="120"/>
    </location>
</feature>
<feature type="domain" description="DUF6699" evidence="2">
    <location>
        <begin position="204"/>
        <end position="369"/>
    </location>
</feature>
<dbReference type="Pfam" id="PF20415">
    <property type="entry name" value="DUF6699"/>
    <property type="match status" value="1"/>
</dbReference>
<dbReference type="Proteomes" id="UP001498398">
    <property type="component" value="Unassembled WGS sequence"/>
</dbReference>
<feature type="region of interest" description="Disordered" evidence="1">
    <location>
        <begin position="15"/>
        <end position="45"/>
    </location>
</feature>
<evidence type="ECO:0000313" key="3">
    <source>
        <dbReference type="EMBL" id="KAK7453961.1"/>
    </source>
</evidence>
<proteinExistence type="predicted"/>
<feature type="compositionally biased region" description="Basic and acidic residues" evidence="1">
    <location>
        <begin position="15"/>
        <end position="24"/>
    </location>
</feature>
<dbReference type="InterPro" id="IPR046522">
    <property type="entry name" value="DUF6699"/>
</dbReference>
<evidence type="ECO:0000313" key="4">
    <source>
        <dbReference type="Proteomes" id="UP001498398"/>
    </source>
</evidence>
<feature type="compositionally biased region" description="Low complexity" evidence="1">
    <location>
        <begin position="34"/>
        <end position="45"/>
    </location>
</feature>
<comment type="caution">
    <text evidence="3">The sequence shown here is derived from an EMBL/GenBank/DDBJ whole genome shotgun (WGS) entry which is preliminary data.</text>
</comment>
<feature type="compositionally biased region" description="Basic and acidic residues" evidence="1">
    <location>
        <begin position="93"/>
        <end position="103"/>
    </location>
</feature>
<evidence type="ECO:0000256" key="1">
    <source>
        <dbReference type="SAM" id="MobiDB-lite"/>
    </source>
</evidence>
<reference evidence="3 4" key="1">
    <citation type="submission" date="2024-01" db="EMBL/GenBank/DDBJ databases">
        <title>A draft genome for the cacao thread blight pathogen Marasmiellus scandens.</title>
        <authorList>
            <person name="Baruah I.K."/>
            <person name="Leung J."/>
            <person name="Bukari Y."/>
            <person name="Amoako-Attah I."/>
            <person name="Meinhardt L.W."/>
            <person name="Bailey B.A."/>
            <person name="Cohen S.P."/>
        </authorList>
    </citation>
    <scope>NUCLEOTIDE SEQUENCE [LARGE SCALE GENOMIC DNA]</scope>
    <source>
        <strain evidence="3 4">GH-19</strain>
    </source>
</reference>
<evidence type="ECO:0000259" key="2">
    <source>
        <dbReference type="Pfam" id="PF20415"/>
    </source>
</evidence>
<dbReference type="EMBL" id="JBANRG010000025">
    <property type="protein sequence ID" value="KAK7453961.1"/>
    <property type="molecule type" value="Genomic_DNA"/>
</dbReference>
<sequence length="385" mass="43836">MRCISRISTKLNSRKQLDRQDSNLDVHAPTQILNGSSNSNFRHSSFSNVNGNSTIHYHYYNRDGDGSERPSLEQAPVIEVLSVPGSQNQAEAVQEHPHRDNHSPDQSLNGQEDSETLEPSYPFYTPPSPFFLPLPDTPDPFYRRRHSFSLYPQSAIRTWDPYYPPFLNPPVSPAQLHIHPWLNAQTWNGEFLFNLADRRFNPMRRHVAGIMRTTSPSGMDILCQAATYPPLNRLRIICDIIPQWSIDLRHRLDMMPDGSGMSFDTTRTSALDLETSPVNRLLLLLLPPITLLDILIQVHRSLHTRITRVDWAKLTSEEEAAVSKAYRKRCNAAGSTSTIGSREAVQAELVQGVKRVDFLLERIWFKGCVMDLERGIMRLIVGKKS</sequence>
<organism evidence="3 4">
    <name type="scientific">Marasmiellus scandens</name>
    <dbReference type="NCBI Taxonomy" id="2682957"/>
    <lineage>
        <taxon>Eukaryota</taxon>
        <taxon>Fungi</taxon>
        <taxon>Dikarya</taxon>
        <taxon>Basidiomycota</taxon>
        <taxon>Agaricomycotina</taxon>
        <taxon>Agaricomycetes</taxon>
        <taxon>Agaricomycetidae</taxon>
        <taxon>Agaricales</taxon>
        <taxon>Marasmiineae</taxon>
        <taxon>Omphalotaceae</taxon>
        <taxon>Marasmiellus</taxon>
    </lineage>
</organism>
<accession>A0ABR1J947</accession>